<accession>A0A090TKP3</accession>
<dbReference type="Proteomes" id="UP000029224">
    <property type="component" value="Unassembled WGS sequence"/>
</dbReference>
<dbReference type="EMBL" id="BBMT01000001">
    <property type="protein sequence ID" value="GAL31917.1"/>
    <property type="molecule type" value="Genomic_DNA"/>
</dbReference>
<protein>
    <submittedName>
        <fullName evidence="3">Uncharacterized protein</fullName>
    </submittedName>
</protein>
<name>A0A090TKP3_9VIBR</name>
<proteinExistence type="predicted"/>
<keyword evidence="4" id="KW-1185">Reference proteome</keyword>
<evidence type="ECO:0000313" key="4">
    <source>
        <dbReference type="Proteomes" id="UP000029224"/>
    </source>
</evidence>
<keyword evidence="2" id="KW-0812">Transmembrane</keyword>
<gene>
    <name evidence="3" type="ORF">JCM19240_5348</name>
</gene>
<feature type="compositionally biased region" description="Low complexity" evidence="1">
    <location>
        <begin position="17"/>
        <end position="27"/>
    </location>
</feature>
<keyword evidence="2" id="KW-1133">Transmembrane helix</keyword>
<organism evidence="3 4">
    <name type="scientific">Vibrio maritimus</name>
    <dbReference type="NCBI Taxonomy" id="990268"/>
    <lineage>
        <taxon>Bacteria</taxon>
        <taxon>Pseudomonadati</taxon>
        <taxon>Pseudomonadota</taxon>
        <taxon>Gammaproteobacteria</taxon>
        <taxon>Vibrionales</taxon>
        <taxon>Vibrionaceae</taxon>
        <taxon>Vibrio</taxon>
    </lineage>
</organism>
<reference evidence="3 4" key="1">
    <citation type="submission" date="2014-09" db="EMBL/GenBank/DDBJ databases">
        <title>Vibrio maritimus JCM 19240. (C210) whole genome shotgun sequence.</title>
        <authorList>
            <person name="Sawabe T."/>
            <person name="Meirelles P."/>
            <person name="Nakanishi M."/>
            <person name="Sayaka M."/>
            <person name="Hattori M."/>
            <person name="Ohkuma M."/>
        </authorList>
    </citation>
    <scope>NUCLEOTIDE SEQUENCE [LARGE SCALE GENOMIC DNA]</scope>
    <source>
        <strain evidence="3 4">JCM 19240</strain>
    </source>
</reference>
<sequence>MNSALLSTLDTEKSNKVESASKSSTSTAAEIATIVAMYLATSAVILLLSLTWVL</sequence>
<comment type="caution">
    <text evidence="3">The sequence shown here is derived from an EMBL/GenBank/DDBJ whole genome shotgun (WGS) entry which is preliminary data.</text>
</comment>
<evidence type="ECO:0000256" key="1">
    <source>
        <dbReference type="SAM" id="MobiDB-lite"/>
    </source>
</evidence>
<reference evidence="3 4" key="2">
    <citation type="submission" date="2014-09" db="EMBL/GenBank/DDBJ databases">
        <authorList>
            <consortium name="NBRP consortium"/>
            <person name="Sawabe T."/>
            <person name="Meirelles P."/>
            <person name="Nakanishi M."/>
            <person name="Sayaka M."/>
            <person name="Hattori M."/>
            <person name="Ohkuma M."/>
        </authorList>
    </citation>
    <scope>NUCLEOTIDE SEQUENCE [LARGE SCALE GENOMIC DNA]</scope>
    <source>
        <strain evidence="3 4">JCM 19240</strain>
    </source>
</reference>
<feature type="region of interest" description="Disordered" evidence="1">
    <location>
        <begin position="1"/>
        <end position="27"/>
    </location>
</feature>
<feature type="transmembrane region" description="Helical" evidence="2">
    <location>
        <begin position="31"/>
        <end position="53"/>
    </location>
</feature>
<evidence type="ECO:0000313" key="3">
    <source>
        <dbReference type="EMBL" id="GAL31917.1"/>
    </source>
</evidence>
<evidence type="ECO:0000256" key="2">
    <source>
        <dbReference type="SAM" id="Phobius"/>
    </source>
</evidence>
<dbReference type="AlphaFoldDB" id="A0A090TKP3"/>
<keyword evidence="2" id="KW-0472">Membrane</keyword>